<dbReference type="RefSeq" id="WP_192741350.1">
    <property type="nucleotide sequence ID" value="NZ_JADBEJ010000001.1"/>
</dbReference>
<dbReference type="InterPro" id="IPR000719">
    <property type="entry name" value="Prot_kinase_dom"/>
</dbReference>
<dbReference type="InterPro" id="IPR011009">
    <property type="entry name" value="Kinase-like_dom_sf"/>
</dbReference>
<name>A0ABR9KYV6_9PSEU</name>
<dbReference type="PROSITE" id="PS50011">
    <property type="entry name" value="PROTEIN_KINASE_DOM"/>
    <property type="match status" value="1"/>
</dbReference>
<keyword evidence="3" id="KW-0808">Transferase</keyword>
<organism evidence="9 10">
    <name type="scientific">Amycolatopsis roodepoortensis</name>
    <dbReference type="NCBI Taxonomy" id="700274"/>
    <lineage>
        <taxon>Bacteria</taxon>
        <taxon>Bacillati</taxon>
        <taxon>Actinomycetota</taxon>
        <taxon>Actinomycetes</taxon>
        <taxon>Pseudonocardiales</taxon>
        <taxon>Pseudonocardiaceae</taxon>
        <taxon>Amycolatopsis</taxon>
    </lineage>
</organism>
<evidence type="ECO:0000256" key="3">
    <source>
        <dbReference type="ARBA" id="ARBA00022679"/>
    </source>
</evidence>
<sequence>MRPEDGEALGSGSAGAVFALPSDEGDVAVKVFPGRLYERTRLRLEHELERLSALDGQILVPGAIEELPDGRCALRSELCTRSLLDLVESTGPLSVSDTLVLGSAIASTLARAHEAGIVHGRLTPANVLFRASGEPVINDFERTLRPVFVRDPDHGSDFLAPEGPHGEGADLYGLGAVLHFALTGLPPGPDRPELHRVDAPIDLLSLTENLLAEDPDSRPAGMAVVEEILIALTPEPSTVDEEAPVVVSRGIQGYPLLTIGPEPAPAPEPRKRSAWPVLAIGAATVLATAAWFLIPGSPEPVPQAQAQPSLAKTSTNPKPAPRVELDAPIDHGSMVELTWRAPAGFDSAVVVADGTGEAKTTIVRQQRTMKIPVDPGRKYCFLVQITDGGDVQESAPRPIRGAVCRK</sequence>
<evidence type="ECO:0000259" key="8">
    <source>
        <dbReference type="PROSITE" id="PS50011"/>
    </source>
</evidence>
<keyword evidence="10" id="KW-1185">Reference proteome</keyword>
<dbReference type="GO" id="GO:0004674">
    <property type="term" value="F:protein serine/threonine kinase activity"/>
    <property type="evidence" value="ECO:0007669"/>
    <property type="project" value="UniProtKB-KW"/>
</dbReference>
<dbReference type="Proteomes" id="UP000656548">
    <property type="component" value="Unassembled WGS sequence"/>
</dbReference>
<evidence type="ECO:0000313" key="9">
    <source>
        <dbReference type="EMBL" id="MBE1573550.1"/>
    </source>
</evidence>
<dbReference type="SMART" id="SM00220">
    <property type="entry name" value="S_TKc"/>
    <property type="match status" value="1"/>
</dbReference>
<reference evidence="9 10" key="1">
    <citation type="submission" date="2020-10" db="EMBL/GenBank/DDBJ databases">
        <title>Sequencing the genomes of 1000 actinobacteria strains.</title>
        <authorList>
            <person name="Klenk H.-P."/>
        </authorList>
    </citation>
    <scope>NUCLEOTIDE SEQUENCE [LARGE SCALE GENOMIC DNA]</scope>
    <source>
        <strain evidence="9 10">DSM 46661</strain>
    </source>
</reference>
<dbReference type="Pfam" id="PF00069">
    <property type="entry name" value="Pkinase"/>
    <property type="match status" value="1"/>
</dbReference>
<keyword evidence="5 9" id="KW-0418">Kinase</keyword>
<evidence type="ECO:0000256" key="2">
    <source>
        <dbReference type="ARBA" id="ARBA00022527"/>
    </source>
</evidence>
<evidence type="ECO:0000256" key="4">
    <source>
        <dbReference type="ARBA" id="ARBA00022741"/>
    </source>
</evidence>
<dbReference type="SUPFAM" id="SSF56112">
    <property type="entry name" value="Protein kinase-like (PK-like)"/>
    <property type="match status" value="1"/>
</dbReference>
<evidence type="ECO:0000256" key="5">
    <source>
        <dbReference type="ARBA" id="ARBA00022777"/>
    </source>
</evidence>
<keyword evidence="6" id="KW-0067">ATP-binding</keyword>
<dbReference type="EMBL" id="JADBEJ010000001">
    <property type="protein sequence ID" value="MBE1573550.1"/>
    <property type="molecule type" value="Genomic_DNA"/>
</dbReference>
<evidence type="ECO:0000256" key="1">
    <source>
        <dbReference type="ARBA" id="ARBA00012513"/>
    </source>
</evidence>
<accession>A0ABR9KYV6</accession>
<dbReference type="EC" id="2.7.11.1" evidence="1"/>
<gene>
    <name evidence="9" type="ORF">H4W30_000579</name>
</gene>
<dbReference type="PANTHER" id="PTHR43289">
    <property type="entry name" value="MITOGEN-ACTIVATED PROTEIN KINASE KINASE KINASE 20-RELATED"/>
    <property type="match status" value="1"/>
</dbReference>
<keyword evidence="4" id="KW-0547">Nucleotide-binding</keyword>
<feature type="region of interest" description="Disordered" evidence="7">
    <location>
        <begin position="302"/>
        <end position="321"/>
    </location>
</feature>
<feature type="domain" description="Protein kinase" evidence="8">
    <location>
        <begin position="3"/>
        <end position="230"/>
    </location>
</feature>
<evidence type="ECO:0000256" key="7">
    <source>
        <dbReference type="SAM" id="MobiDB-lite"/>
    </source>
</evidence>
<dbReference type="PANTHER" id="PTHR43289:SF6">
    <property type="entry name" value="SERINE_THREONINE-PROTEIN KINASE NEKL-3"/>
    <property type="match status" value="1"/>
</dbReference>
<dbReference type="Gene3D" id="1.10.510.10">
    <property type="entry name" value="Transferase(Phosphotransferase) domain 1"/>
    <property type="match status" value="1"/>
</dbReference>
<keyword evidence="2 9" id="KW-0723">Serine/threonine-protein kinase</keyword>
<evidence type="ECO:0000313" key="10">
    <source>
        <dbReference type="Proteomes" id="UP000656548"/>
    </source>
</evidence>
<proteinExistence type="predicted"/>
<protein>
    <recommendedName>
        <fullName evidence="1">non-specific serine/threonine protein kinase</fullName>
        <ecNumber evidence="1">2.7.11.1</ecNumber>
    </recommendedName>
</protein>
<comment type="caution">
    <text evidence="9">The sequence shown here is derived from an EMBL/GenBank/DDBJ whole genome shotgun (WGS) entry which is preliminary data.</text>
</comment>
<feature type="compositionally biased region" description="Polar residues" evidence="7">
    <location>
        <begin position="304"/>
        <end position="317"/>
    </location>
</feature>
<evidence type="ECO:0000256" key="6">
    <source>
        <dbReference type="ARBA" id="ARBA00022840"/>
    </source>
</evidence>